<keyword evidence="2" id="KW-0812">Transmembrane</keyword>
<evidence type="ECO:0000313" key="3">
    <source>
        <dbReference type="EMBL" id="RWA08385.1"/>
    </source>
</evidence>
<comment type="caution">
    <text evidence="3">The sequence shown here is derived from an EMBL/GenBank/DDBJ whole genome shotgun (WGS) entry which is preliminary data.</text>
</comment>
<accession>A0A439D1Q9</accession>
<protein>
    <recommendedName>
        <fullName evidence="5">Mid2 domain-containing protein</fullName>
    </recommendedName>
</protein>
<dbReference type="CDD" id="cd12087">
    <property type="entry name" value="TM_EGFR-like"/>
    <property type="match status" value="1"/>
</dbReference>
<evidence type="ECO:0000313" key="4">
    <source>
        <dbReference type="Proteomes" id="UP000286045"/>
    </source>
</evidence>
<feature type="region of interest" description="Disordered" evidence="1">
    <location>
        <begin position="159"/>
        <end position="178"/>
    </location>
</feature>
<feature type="compositionally biased region" description="Polar residues" evidence="1">
    <location>
        <begin position="163"/>
        <end position="178"/>
    </location>
</feature>
<dbReference type="Proteomes" id="UP000286045">
    <property type="component" value="Unassembled WGS sequence"/>
</dbReference>
<gene>
    <name evidence="3" type="ORF">EKO27_g6724</name>
</gene>
<sequence>MSTLQGLVGPLTSEFIPAGTCPGLEPRTVSLQANFHPQGASILPEDVRRGIPQHVRRPEATPSATRQRQQMPYRFECNTRPVGSDWGVFADCTTSTSTLEVGLDVIGAVPTSKLAGSSRDASGNPILTHAVINGYGIEVRWQQTDEALLFGATTASTASPTAWNSNPPAMTTQTESSSRPNAGAIAGIVVGSVIGALILLGIVVMIVRSKRKRRMKTANQGTFNHGGSHHEVYTGPRAELSGPGPMGIFPKYELPIPTPTGVIPRQELPVGQTLLNTEHTAQSHLVHHHKDVRGGVERERPEVVPVELEASERRGELEAEMRITELGDAERRF</sequence>
<keyword evidence="2" id="KW-1133">Transmembrane helix</keyword>
<name>A0A439D1Q9_9PEZI</name>
<feature type="transmembrane region" description="Helical" evidence="2">
    <location>
        <begin position="182"/>
        <end position="207"/>
    </location>
</feature>
<keyword evidence="2" id="KW-0472">Membrane</keyword>
<reference evidence="3 4" key="1">
    <citation type="submission" date="2018-12" db="EMBL/GenBank/DDBJ databases">
        <title>Draft genome sequence of Xylaria grammica IHI A82.</title>
        <authorList>
            <person name="Buettner E."/>
            <person name="Kellner H."/>
        </authorList>
    </citation>
    <scope>NUCLEOTIDE SEQUENCE [LARGE SCALE GENOMIC DNA]</scope>
    <source>
        <strain evidence="3 4">IHI A82</strain>
    </source>
</reference>
<dbReference type="EMBL" id="RYZI01000203">
    <property type="protein sequence ID" value="RWA08385.1"/>
    <property type="molecule type" value="Genomic_DNA"/>
</dbReference>
<dbReference type="AlphaFoldDB" id="A0A439D1Q9"/>
<keyword evidence="4" id="KW-1185">Reference proteome</keyword>
<proteinExistence type="predicted"/>
<organism evidence="3 4">
    <name type="scientific">Xylaria grammica</name>
    <dbReference type="NCBI Taxonomy" id="363999"/>
    <lineage>
        <taxon>Eukaryota</taxon>
        <taxon>Fungi</taxon>
        <taxon>Dikarya</taxon>
        <taxon>Ascomycota</taxon>
        <taxon>Pezizomycotina</taxon>
        <taxon>Sordariomycetes</taxon>
        <taxon>Xylariomycetidae</taxon>
        <taxon>Xylariales</taxon>
        <taxon>Xylariaceae</taxon>
        <taxon>Xylaria</taxon>
    </lineage>
</organism>
<evidence type="ECO:0000256" key="2">
    <source>
        <dbReference type="SAM" id="Phobius"/>
    </source>
</evidence>
<evidence type="ECO:0000256" key="1">
    <source>
        <dbReference type="SAM" id="MobiDB-lite"/>
    </source>
</evidence>
<evidence type="ECO:0008006" key="5">
    <source>
        <dbReference type="Google" id="ProtNLM"/>
    </source>
</evidence>